<feature type="region of interest" description="Disordered" evidence="1">
    <location>
        <begin position="19"/>
        <end position="132"/>
    </location>
</feature>
<evidence type="ECO:0000256" key="1">
    <source>
        <dbReference type="SAM" id="MobiDB-lite"/>
    </source>
</evidence>
<protein>
    <submittedName>
        <fullName evidence="2">Uncharacterized protein</fullName>
    </submittedName>
</protein>
<dbReference type="EMBL" id="JASCZI010214432">
    <property type="protein sequence ID" value="MED6202052.1"/>
    <property type="molecule type" value="Genomic_DNA"/>
</dbReference>
<accession>A0ABU6XU80</accession>
<feature type="compositionally biased region" description="Polar residues" evidence="1">
    <location>
        <begin position="28"/>
        <end position="40"/>
    </location>
</feature>
<dbReference type="Proteomes" id="UP001341840">
    <property type="component" value="Unassembled WGS sequence"/>
</dbReference>
<keyword evidence="3" id="KW-1185">Reference proteome</keyword>
<sequence length="132" mass="14094">MLTSRGIEANPEKWQAIISMKQPESLKEMQSLTGSTTNPGQAGRGKAPGNLPSRHRRGSGRSTSSGKRKGARIGVLRKQNPPRRGAEVPKAGKSGLRPHRGHQKASAVFSSPPDCGKDRPAAEANPLKARSR</sequence>
<name>A0ABU6XU80_9FABA</name>
<proteinExistence type="predicted"/>
<evidence type="ECO:0000313" key="3">
    <source>
        <dbReference type="Proteomes" id="UP001341840"/>
    </source>
</evidence>
<organism evidence="2 3">
    <name type="scientific">Stylosanthes scabra</name>
    <dbReference type="NCBI Taxonomy" id="79078"/>
    <lineage>
        <taxon>Eukaryota</taxon>
        <taxon>Viridiplantae</taxon>
        <taxon>Streptophyta</taxon>
        <taxon>Embryophyta</taxon>
        <taxon>Tracheophyta</taxon>
        <taxon>Spermatophyta</taxon>
        <taxon>Magnoliopsida</taxon>
        <taxon>eudicotyledons</taxon>
        <taxon>Gunneridae</taxon>
        <taxon>Pentapetalae</taxon>
        <taxon>rosids</taxon>
        <taxon>fabids</taxon>
        <taxon>Fabales</taxon>
        <taxon>Fabaceae</taxon>
        <taxon>Papilionoideae</taxon>
        <taxon>50 kb inversion clade</taxon>
        <taxon>dalbergioids sensu lato</taxon>
        <taxon>Dalbergieae</taxon>
        <taxon>Pterocarpus clade</taxon>
        <taxon>Stylosanthes</taxon>
    </lineage>
</organism>
<comment type="caution">
    <text evidence="2">The sequence shown here is derived from an EMBL/GenBank/DDBJ whole genome shotgun (WGS) entry which is preliminary data.</text>
</comment>
<evidence type="ECO:0000313" key="2">
    <source>
        <dbReference type="EMBL" id="MED6202052.1"/>
    </source>
</evidence>
<reference evidence="2 3" key="1">
    <citation type="journal article" date="2023" name="Plants (Basel)">
        <title>Bridging the Gap: Combining Genomics and Transcriptomics Approaches to Understand Stylosanthes scabra, an Orphan Legume from the Brazilian Caatinga.</title>
        <authorList>
            <person name="Ferreira-Neto J.R.C."/>
            <person name="da Silva M.D."/>
            <person name="Binneck E."/>
            <person name="de Melo N.F."/>
            <person name="da Silva R.H."/>
            <person name="de Melo A.L.T.M."/>
            <person name="Pandolfi V."/>
            <person name="Bustamante F.O."/>
            <person name="Brasileiro-Vidal A.C."/>
            <person name="Benko-Iseppon A.M."/>
        </authorList>
    </citation>
    <scope>NUCLEOTIDE SEQUENCE [LARGE SCALE GENOMIC DNA]</scope>
    <source>
        <tissue evidence="2">Leaves</tissue>
    </source>
</reference>
<gene>
    <name evidence="2" type="ORF">PIB30_101533</name>
</gene>